<proteinExistence type="predicted"/>
<evidence type="ECO:0000313" key="2">
    <source>
        <dbReference type="Proteomes" id="UP000789702"/>
    </source>
</evidence>
<name>A0ACA9P1Z6_9GLOM</name>
<feature type="non-terminal residue" evidence="1">
    <location>
        <position position="519"/>
    </location>
</feature>
<dbReference type="EMBL" id="CAJVPU010022578">
    <property type="protein sequence ID" value="CAG8686244.1"/>
    <property type="molecule type" value="Genomic_DNA"/>
</dbReference>
<evidence type="ECO:0000313" key="1">
    <source>
        <dbReference type="EMBL" id="CAG8686244.1"/>
    </source>
</evidence>
<reference evidence="1" key="1">
    <citation type="submission" date="2021-06" db="EMBL/GenBank/DDBJ databases">
        <authorList>
            <person name="Kallberg Y."/>
            <person name="Tangrot J."/>
            <person name="Rosling A."/>
        </authorList>
    </citation>
    <scope>NUCLEOTIDE SEQUENCE</scope>
    <source>
        <strain evidence="1">IL203A</strain>
    </source>
</reference>
<organism evidence="1 2">
    <name type="scientific">Dentiscutata heterogama</name>
    <dbReference type="NCBI Taxonomy" id="1316150"/>
    <lineage>
        <taxon>Eukaryota</taxon>
        <taxon>Fungi</taxon>
        <taxon>Fungi incertae sedis</taxon>
        <taxon>Mucoromycota</taxon>
        <taxon>Glomeromycotina</taxon>
        <taxon>Glomeromycetes</taxon>
        <taxon>Diversisporales</taxon>
        <taxon>Gigasporaceae</taxon>
        <taxon>Dentiscutata</taxon>
    </lineage>
</organism>
<gene>
    <name evidence="1" type="ORF">DHETER_LOCUS10927</name>
</gene>
<feature type="non-terminal residue" evidence="1">
    <location>
        <position position="1"/>
    </location>
</feature>
<sequence length="519" mass="58327">PDIDNGINTQTRSEISFTSSEDSKDASAPSILNISTSPQAETSTAATRRQKHPEYYDARPESQNRMRNKNDLISLEEPRALLEVSEDQIHYVYLSFPTPYQTYPDDANYDDNEQIIMHDLEDSVLLLPLHNMVVDNRYGSNNYHKEYKNRYLRQRVERTYAHGYVRPQVTNKPIMNPLEPGTQPEDNHFLQAPYMHFEVNSLPPQRCSSTPNPLPVQQPQPQPHQAPRAVAANPMDQLLQSMNNLILAMGNTTNQPQEAKEWHTLGGEAEPVTFGPGMTQALKKAKAAEAVYSRGGPLSSYSLKRSYLSREGPAPHPTRLKKTPTQPCSIQSDILCWQCEGRDHIARECPTKGPSNNNNGGTKQNRPMNEQESDNSSARPIMNNQQRTSQSQTNNSRSNNNPSNNTFKCLKATSRKGEGADEISSVDSSSNSAQDAIQQPIEVIYCEAAVEQHPIYLILDTESSRSLVSHEFLKRIGKDINKPSTQNLVDVYGQRKHLLGVVEDLSIEINRIKIPIDVE</sequence>
<keyword evidence="2" id="KW-1185">Reference proteome</keyword>
<comment type="caution">
    <text evidence="1">The sequence shown here is derived from an EMBL/GenBank/DDBJ whole genome shotgun (WGS) entry which is preliminary data.</text>
</comment>
<dbReference type="Proteomes" id="UP000789702">
    <property type="component" value="Unassembled WGS sequence"/>
</dbReference>
<accession>A0ACA9P1Z6</accession>
<protein>
    <submittedName>
        <fullName evidence="1">3008_t:CDS:1</fullName>
    </submittedName>
</protein>